<sequence>MLLGKQLPRKLFCEISPLTYRLSVHRMILCRRLKDFFAATAFARQRPAEVLPVVVYRHNSLIRRKLGNVDLHLQENKAVSLGIAAPLVNSVVLQPGETFSFWKLVGSCTKAKGYREGLVINHGRPDSGIGGGLCQFTNLLHWMVLHSELTVVEHHHHGDLDLFPDFNRQIPFGSGTSIIYNYLDYRVRNDTDQAYQFLVSTTDEHLCGELRAERAQDVKFHIREEDAYFHESGGNVYRHNKVVRLTRDKRTGLVTSTEQIIENNALVAYDRALINAPILQAPPSSQTDRTREPVSAQVGS</sequence>
<dbReference type="InterPro" id="IPR007391">
    <property type="entry name" value="Vancomycin_resist_VanW"/>
</dbReference>
<reference evidence="2" key="2">
    <citation type="submission" date="2013-12" db="EMBL/GenBank/DDBJ databases">
        <authorList>
            <person name="Mihasan M."/>
            <person name="Brandsch R."/>
        </authorList>
    </citation>
    <scope>NUCLEOTIDE SEQUENCE</scope>
    <source>
        <strain evidence="2">ATCC 49919</strain>
        <plasmid evidence="2">pAO1</plasmid>
    </source>
</reference>
<proteinExistence type="predicted"/>
<dbReference type="AlphaFoldDB" id="Q8GAM7"/>
<name>Q8GAM7_PAENI</name>
<dbReference type="EMBL" id="AJ507836">
    <property type="protein sequence ID" value="CAD47877.1"/>
    <property type="molecule type" value="Genomic_DNA"/>
</dbReference>
<geneLocation type="plasmid" evidence="2">
    <name>pAO1</name>
</geneLocation>
<dbReference type="PANTHER" id="PTHR35788">
    <property type="entry name" value="EXPORTED PROTEIN-RELATED"/>
    <property type="match status" value="1"/>
</dbReference>
<organism evidence="2">
    <name type="scientific">Paenarthrobacter nicotinovorans</name>
    <name type="common">Arthrobacter nicotinovorans</name>
    <dbReference type="NCBI Taxonomy" id="29320"/>
    <lineage>
        <taxon>Bacteria</taxon>
        <taxon>Bacillati</taxon>
        <taxon>Actinomycetota</taxon>
        <taxon>Actinomycetes</taxon>
        <taxon>Micrococcales</taxon>
        <taxon>Micrococcaceae</taxon>
        <taxon>Paenarthrobacter</taxon>
    </lineage>
</organism>
<protein>
    <recommendedName>
        <fullName evidence="3">Vancomycin resistance protein VanW</fullName>
    </recommendedName>
</protein>
<evidence type="ECO:0000256" key="1">
    <source>
        <dbReference type="SAM" id="MobiDB-lite"/>
    </source>
</evidence>
<feature type="region of interest" description="Disordered" evidence="1">
    <location>
        <begin position="280"/>
        <end position="300"/>
    </location>
</feature>
<accession>Q8GAM7</accession>
<evidence type="ECO:0000313" key="2">
    <source>
        <dbReference type="EMBL" id="CAD47877.1"/>
    </source>
</evidence>
<reference evidence="2" key="1">
    <citation type="journal article" date="2003" name="J. Bacteriol.">
        <title>Sequence of the 165-kilobase catabolic plasmid pAO1 from Arthrobacter nicotinovorans and identification of a pAO1-dependent nicotine uptake system.</title>
        <authorList>
            <person name="Igloi G.L."/>
            <person name="Brandsch R."/>
        </authorList>
    </citation>
    <scope>NUCLEOTIDE SEQUENCE [LARGE SCALE GENOMIC DNA]</scope>
    <source>
        <strain evidence="2">ATCC 49919</strain>
        <plasmid evidence="2">pAO1</plasmid>
    </source>
</reference>
<dbReference type="Pfam" id="PF04294">
    <property type="entry name" value="VanW"/>
    <property type="match status" value="1"/>
</dbReference>
<keyword evidence="2" id="KW-0614">Plasmid</keyword>
<evidence type="ECO:0008006" key="3">
    <source>
        <dbReference type="Google" id="ProtNLM"/>
    </source>
</evidence>
<dbReference type="InterPro" id="IPR052913">
    <property type="entry name" value="Glycopeptide_resist_protein"/>
</dbReference>
<dbReference type="PANTHER" id="PTHR35788:SF1">
    <property type="entry name" value="EXPORTED PROTEIN"/>
    <property type="match status" value="1"/>
</dbReference>